<dbReference type="GO" id="GO:0005789">
    <property type="term" value="C:endoplasmic reticulum membrane"/>
    <property type="evidence" value="ECO:0007669"/>
    <property type="project" value="UniProtKB-SubCell"/>
</dbReference>
<evidence type="ECO:0000256" key="12">
    <source>
        <dbReference type="ARBA" id="ARBA00073320"/>
    </source>
</evidence>
<keyword evidence="5" id="KW-0547">Nucleotide-binding</keyword>
<evidence type="ECO:0000256" key="8">
    <source>
        <dbReference type="ARBA" id="ARBA00022840"/>
    </source>
</evidence>
<evidence type="ECO:0000256" key="1">
    <source>
        <dbReference type="ARBA" id="ARBA00004586"/>
    </source>
</evidence>
<dbReference type="EMBL" id="MTYJ01000295">
    <property type="protein sequence ID" value="OWA52974.1"/>
    <property type="molecule type" value="Genomic_DNA"/>
</dbReference>
<organism evidence="15 16">
    <name type="scientific">Hypsibius exemplaris</name>
    <name type="common">Freshwater tardigrade</name>
    <dbReference type="NCBI Taxonomy" id="2072580"/>
    <lineage>
        <taxon>Eukaryota</taxon>
        <taxon>Metazoa</taxon>
        <taxon>Ecdysozoa</taxon>
        <taxon>Tardigrada</taxon>
        <taxon>Eutardigrada</taxon>
        <taxon>Parachela</taxon>
        <taxon>Hypsibioidea</taxon>
        <taxon>Hypsibiidae</taxon>
        <taxon>Hypsibius</taxon>
    </lineage>
</organism>
<evidence type="ECO:0000256" key="6">
    <source>
        <dbReference type="ARBA" id="ARBA00022786"/>
    </source>
</evidence>
<dbReference type="PROSITE" id="PS50127">
    <property type="entry name" value="UBC_2"/>
    <property type="match status" value="1"/>
</dbReference>
<dbReference type="Proteomes" id="UP000192578">
    <property type="component" value="Unassembled WGS sequence"/>
</dbReference>
<evidence type="ECO:0000259" key="14">
    <source>
        <dbReference type="PROSITE" id="PS50127"/>
    </source>
</evidence>
<proteinExistence type="predicted"/>
<dbReference type="SMART" id="SM00212">
    <property type="entry name" value="UBCc"/>
    <property type="match status" value="1"/>
</dbReference>
<comment type="function">
    <text evidence="11">Catalyzes the covalent attachment of ubiquitin to other proteins. Seems to function in the selective degradation of misfolded membrane proteins from the endoplasmic reticulum (ERAD). In cooperation with the GATOR2 complex, catalyzes 'Lys-6'-linked ubiquitination of NPRL2.</text>
</comment>
<evidence type="ECO:0000256" key="2">
    <source>
        <dbReference type="ARBA" id="ARBA00012486"/>
    </source>
</evidence>
<dbReference type="Pfam" id="PF00179">
    <property type="entry name" value="UQ_con"/>
    <property type="match status" value="1"/>
</dbReference>
<keyword evidence="6" id="KW-0833">Ubl conjugation pathway</keyword>
<evidence type="ECO:0000256" key="4">
    <source>
        <dbReference type="ARBA" id="ARBA00022692"/>
    </source>
</evidence>
<evidence type="ECO:0000256" key="3">
    <source>
        <dbReference type="ARBA" id="ARBA00022679"/>
    </source>
</evidence>
<evidence type="ECO:0000256" key="10">
    <source>
        <dbReference type="ARBA" id="ARBA00023136"/>
    </source>
</evidence>
<dbReference type="GO" id="GO:0005524">
    <property type="term" value="F:ATP binding"/>
    <property type="evidence" value="ECO:0007669"/>
    <property type="project" value="UniProtKB-KW"/>
</dbReference>
<dbReference type="CDD" id="cd23799">
    <property type="entry name" value="UBCc_UBE2J"/>
    <property type="match status" value="1"/>
</dbReference>
<evidence type="ECO:0000256" key="7">
    <source>
        <dbReference type="ARBA" id="ARBA00022824"/>
    </source>
</evidence>
<dbReference type="Gene3D" id="3.10.110.10">
    <property type="entry name" value="Ubiquitin Conjugating Enzyme"/>
    <property type="match status" value="1"/>
</dbReference>
<dbReference type="InterPro" id="IPR016135">
    <property type="entry name" value="UBQ-conjugating_enzyme/RWD"/>
</dbReference>
<dbReference type="PANTHER" id="PTHR24067">
    <property type="entry name" value="UBIQUITIN-CONJUGATING ENZYME E2"/>
    <property type="match status" value="1"/>
</dbReference>
<keyword evidence="10 13" id="KW-0472">Membrane</keyword>
<protein>
    <recommendedName>
        <fullName evidence="12">Ubiquitin-conjugating enzyme E2 J2</fullName>
        <ecNumber evidence="2">2.3.2.23</ecNumber>
    </recommendedName>
</protein>
<dbReference type="SUPFAM" id="SSF54495">
    <property type="entry name" value="UBC-like"/>
    <property type="match status" value="1"/>
</dbReference>
<name>A0A9X6NNK6_HYPEX</name>
<keyword evidence="7" id="KW-0256">Endoplasmic reticulum</keyword>
<feature type="domain" description="UBC core" evidence="14">
    <location>
        <begin position="59"/>
        <end position="207"/>
    </location>
</feature>
<evidence type="ECO:0000313" key="16">
    <source>
        <dbReference type="Proteomes" id="UP000192578"/>
    </source>
</evidence>
<dbReference type="OrthoDB" id="1158011at2759"/>
<evidence type="ECO:0000256" key="11">
    <source>
        <dbReference type="ARBA" id="ARBA00054775"/>
    </source>
</evidence>
<keyword evidence="8" id="KW-0067">ATP-binding</keyword>
<keyword evidence="3" id="KW-0808">Transferase</keyword>
<keyword evidence="16" id="KW-1185">Reference proteome</keyword>
<dbReference type="GO" id="GO:0061631">
    <property type="term" value="F:ubiquitin conjugating enzyme activity"/>
    <property type="evidence" value="ECO:0007669"/>
    <property type="project" value="UniProtKB-EC"/>
</dbReference>
<dbReference type="EC" id="2.3.2.23" evidence="2"/>
<evidence type="ECO:0000313" key="15">
    <source>
        <dbReference type="EMBL" id="OWA52974.1"/>
    </source>
</evidence>
<sequence length="298" mass="33640">MDRLPALEWNAAEVFDGTKVLDTPEFNVPSTFRIPIYFWDCHRYFPQRGKRKRIMAEKVACMRLQKDFKRLMMDPVPYVTAAPKPNNFLEWFFLVRGPEDTPYEGGFYMGRLIFPADYPFKPPSIMMVTPSGRFSPNTRLCLSNSDFHPESWNPAWNVGTILCGLVSFMTGNQSTVGSIKTTDVEKKVLARASVAWNLGNQTFRSLFPTFLPELEKLHKDAVMASEEEVKTAAADVKPVLPTAATEKTDVGPVAPEEEATAAPRRRRYLSRKYLRILLVAGFAACAVAIRAFMHSVST</sequence>
<evidence type="ECO:0000256" key="5">
    <source>
        <dbReference type="ARBA" id="ARBA00022741"/>
    </source>
</evidence>
<dbReference type="InterPro" id="IPR050113">
    <property type="entry name" value="Ub_conjugating_enzyme"/>
</dbReference>
<dbReference type="InterPro" id="IPR000608">
    <property type="entry name" value="UBC"/>
</dbReference>
<keyword evidence="4 13" id="KW-0812">Transmembrane</keyword>
<accession>A0A9X6NNK6</accession>
<dbReference type="AlphaFoldDB" id="A0A9X6NNK6"/>
<keyword evidence="9 13" id="KW-1133">Transmembrane helix</keyword>
<comment type="subcellular location">
    <subcellularLocation>
        <location evidence="1">Endoplasmic reticulum membrane</location>
    </subcellularLocation>
</comment>
<evidence type="ECO:0000256" key="13">
    <source>
        <dbReference type="SAM" id="Phobius"/>
    </source>
</evidence>
<reference evidence="16" key="1">
    <citation type="submission" date="2017-01" db="EMBL/GenBank/DDBJ databases">
        <title>Comparative genomics of anhydrobiosis in the tardigrade Hypsibius dujardini.</title>
        <authorList>
            <person name="Yoshida Y."/>
            <person name="Koutsovoulos G."/>
            <person name="Laetsch D."/>
            <person name="Stevens L."/>
            <person name="Kumar S."/>
            <person name="Horikawa D."/>
            <person name="Ishino K."/>
            <person name="Komine S."/>
            <person name="Tomita M."/>
            <person name="Blaxter M."/>
            <person name="Arakawa K."/>
        </authorList>
    </citation>
    <scope>NUCLEOTIDE SEQUENCE [LARGE SCALE GENOMIC DNA]</scope>
    <source>
        <strain evidence="16">Z151</strain>
    </source>
</reference>
<dbReference type="FunFam" id="3.10.110.10:FF:000023">
    <property type="entry name" value="Ubiquitin-conjugating enzyme E2 J2"/>
    <property type="match status" value="1"/>
</dbReference>
<feature type="transmembrane region" description="Helical" evidence="13">
    <location>
        <begin position="273"/>
        <end position="293"/>
    </location>
</feature>
<evidence type="ECO:0000256" key="9">
    <source>
        <dbReference type="ARBA" id="ARBA00022989"/>
    </source>
</evidence>
<gene>
    <name evidence="15" type="ORF">BV898_17412</name>
</gene>
<comment type="caution">
    <text evidence="15">The sequence shown here is derived from an EMBL/GenBank/DDBJ whole genome shotgun (WGS) entry which is preliminary data.</text>
</comment>